<evidence type="ECO:0000313" key="1">
    <source>
        <dbReference type="EMBL" id="KAI5083273.1"/>
    </source>
</evidence>
<proteinExistence type="predicted"/>
<dbReference type="AlphaFoldDB" id="A0A9D4ZPQ1"/>
<reference evidence="1" key="1">
    <citation type="submission" date="2021-01" db="EMBL/GenBank/DDBJ databases">
        <title>Adiantum capillus-veneris genome.</title>
        <authorList>
            <person name="Fang Y."/>
            <person name="Liao Q."/>
        </authorList>
    </citation>
    <scope>NUCLEOTIDE SEQUENCE</scope>
    <source>
        <strain evidence="1">H3</strain>
        <tissue evidence="1">Leaf</tissue>
    </source>
</reference>
<evidence type="ECO:0000313" key="2">
    <source>
        <dbReference type="Proteomes" id="UP000886520"/>
    </source>
</evidence>
<dbReference type="Proteomes" id="UP000886520">
    <property type="component" value="Chromosome 3"/>
</dbReference>
<gene>
    <name evidence="1" type="ORF">GOP47_0003016</name>
</gene>
<comment type="caution">
    <text evidence="1">The sequence shown here is derived from an EMBL/GenBank/DDBJ whole genome shotgun (WGS) entry which is preliminary data.</text>
</comment>
<organism evidence="1 2">
    <name type="scientific">Adiantum capillus-veneris</name>
    <name type="common">Maidenhair fern</name>
    <dbReference type="NCBI Taxonomy" id="13818"/>
    <lineage>
        <taxon>Eukaryota</taxon>
        <taxon>Viridiplantae</taxon>
        <taxon>Streptophyta</taxon>
        <taxon>Embryophyta</taxon>
        <taxon>Tracheophyta</taxon>
        <taxon>Polypodiopsida</taxon>
        <taxon>Polypodiidae</taxon>
        <taxon>Polypodiales</taxon>
        <taxon>Pteridineae</taxon>
        <taxon>Pteridaceae</taxon>
        <taxon>Vittarioideae</taxon>
        <taxon>Adiantum</taxon>
    </lineage>
</organism>
<name>A0A9D4ZPQ1_ADICA</name>
<accession>A0A9D4ZPQ1</accession>
<protein>
    <submittedName>
        <fullName evidence="1">Uncharacterized protein</fullName>
    </submittedName>
</protein>
<dbReference type="EMBL" id="JABFUD020000002">
    <property type="protein sequence ID" value="KAI5083273.1"/>
    <property type="molecule type" value="Genomic_DNA"/>
</dbReference>
<sequence length="121" mass="13587">MQVEGQQVWTRLSGRVELLMAEMVKPKVQGNGRPTVQMVKVSCGRSRYSKLEKFEDSAKFVSLEMIVTTTALCLQTVFTASNCIIDRRGYGEGCILTIGRRQDKLCSVITLRAHKSMDGQR</sequence>
<keyword evidence="2" id="KW-1185">Reference proteome</keyword>